<protein>
    <submittedName>
        <fullName evidence="2">Uncharacterized protein</fullName>
    </submittedName>
</protein>
<gene>
    <name evidence="2" type="ORF">GT019_09755</name>
</gene>
<sequence>MTSSPTIVYANRICDSETMTNKLIYQIRQNQLSPNELDKLQARCNRELNELREELNDLLNELRAIADRTLSERQPLARPAAA</sequence>
<dbReference type="Proteomes" id="UP000665561">
    <property type="component" value="Unassembled WGS sequence"/>
</dbReference>
<comment type="caution">
    <text evidence="2">The sequence shown here is derived from an EMBL/GenBank/DDBJ whole genome shotgun (WGS) entry which is preliminary data.</text>
</comment>
<feature type="coiled-coil region" evidence="1">
    <location>
        <begin position="37"/>
        <end position="72"/>
    </location>
</feature>
<keyword evidence="3" id="KW-1185">Reference proteome</keyword>
<name>A0ABW9XND5_9BACL</name>
<evidence type="ECO:0000313" key="2">
    <source>
        <dbReference type="EMBL" id="NBD24158.1"/>
    </source>
</evidence>
<organism evidence="2 3">
    <name type="scientific">Paenibacillus glycinis</name>
    <dbReference type="NCBI Taxonomy" id="2697035"/>
    <lineage>
        <taxon>Bacteria</taxon>
        <taxon>Bacillati</taxon>
        <taxon>Bacillota</taxon>
        <taxon>Bacilli</taxon>
        <taxon>Bacillales</taxon>
        <taxon>Paenibacillaceae</taxon>
        <taxon>Paenibacillus</taxon>
    </lineage>
</organism>
<proteinExistence type="predicted"/>
<evidence type="ECO:0000313" key="3">
    <source>
        <dbReference type="Proteomes" id="UP000665561"/>
    </source>
</evidence>
<dbReference type="RefSeq" id="WP_161742954.1">
    <property type="nucleotide sequence ID" value="NZ_JAAAMV010000004.1"/>
</dbReference>
<dbReference type="EMBL" id="JAAAMV010000004">
    <property type="protein sequence ID" value="NBD24158.1"/>
    <property type="molecule type" value="Genomic_DNA"/>
</dbReference>
<reference evidence="2 3" key="1">
    <citation type="submission" date="2020-01" db="EMBL/GenBank/DDBJ databases">
        <title>Paenibacillus soybeanensis sp. nov. isolated from the nodules of soybean (Glycine max(L.) Merr).</title>
        <authorList>
            <person name="Wang H."/>
        </authorList>
    </citation>
    <scope>NUCLEOTIDE SEQUENCE [LARGE SCALE GENOMIC DNA]</scope>
    <source>
        <strain evidence="2 3">T1</strain>
    </source>
</reference>
<keyword evidence="1" id="KW-0175">Coiled coil</keyword>
<accession>A0ABW9XND5</accession>
<evidence type="ECO:0000256" key="1">
    <source>
        <dbReference type="SAM" id="Coils"/>
    </source>
</evidence>